<dbReference type="RefSeq" id="WP_072966079.1">
    <property type="nucleotide sequence ID" value="NZ_FRAJ01000005.1"/>
</dbReference>
<dbReference type="InterPro" id="IPR037185">
    <property type="entry name" value="EmrE-like"/>
</dbReference>
<dbReference type="SUPFAM" id="SSF103481">
    <property type="entry name" value="Multidrug resistance efflux transporter EmrE"/>
    <property type="match status" value="2"/>
</dbReference>
<dbReference type="Gene3D" id="1.10.3730.20">
    <property type="match status" value="1"/>
</dbReference>
<dbReference type="PANTHER" id="PTHR32322:SF18">
    <property type="entry name" value="S-ADENOSYLMETHIONINE_S-ADENOSYLHOMOCYSTEINE TRANSPORTER"/>
    <property type="match status" value="1"/>
</dbReference>
<feature type="transmembrane region" description="Helical" evidence="7">
    <location>
        <begin position="184"/>
        <end position="202"/>
    </location>
</feature>
<dbReference type="STRING" id="1121266.SAMN02745883_00796"/>
<feature type="transmembrane region" description="Helical" evidence="7">
    <location>
        <begin position="253"/>
        <end position="271"/>
    </location>
</feature>
<proteinExistence type="inferred from homology"/>
<comment type="similarity">
    <text evidence="2">Belongs to the EamA transporter family.</text>
</comment>
<protein>
    <submittedName>
        <fullName evidence="9">Permease of the drug/metabolite transporter (DMT) superfamily</fullName>
    </submittedName>
</protein>
<keyword evidence="6 7" id="KW-0472">Membrane</keyword>
<accession>A0A1M6N4N2</accession>
<keyword evidence="10" id="KW-1185">Reference proteome</keyword>
<reference evidence="9 10" key="1">
    <citation type="submission" date="2016-11" db="EMBL/GenBank/DDBJ databases">
        <authorList>
            <person name="Jaros S."/>
            <person name="Januszkiewicz K."/>
            <person name="Wedrychowicz H."/>
        </authorList>
    </citation>
    <scope>NUCLEOTIDE SEQUENCE [LARGE SCALE GENOMIC DNA]</scope>
    <source>
        <strain evidence="9 10">DSM 14501</strain>
    </source>
</reference>
<evidence type="ECO:0000256" key="5">
    <source>
        <dbReference type="ARBA" id="ARBA00022989"/>
    </source>
</evidence>
<feature type="transmembrane region" description="Helical" evidence="7">
    <location>
        <begin position="222"/>
        <end position="241"/>
    </location>
</feature>
<gene>
    <name evidence="9" type="ORF">SAMN02745883_00796</name>
</gene>
<dbReference type="AlphaFoldDB" id="A0A1M6N4N2"/>
<evidence type="ECO:0000256" key="2">
    <source>
        <dbReference type="ARBA" id="ARBA00007362"/>
    </source>
</evidence>
<organism evidence="9 10">
    <name type="scientific">Caminicella sporogenes DSM 14501</name>
    <dbReference type="NCBI Taxonomy" id="1121266"/>
    <lineage>
        <taxon>Bacteria</taxon>
        <taxon>Bacillati</taxon>
        <taxon>Bacillota</taxon>
        <taxon>Clostridia</taxon>
        <taxon>Peptostreptococcales</taxon>
        <taxon>Caminicellaceae</taxon>
        <taxon>Caminicella</taxon>
    </lineage>
</organism>
<dbReference type="InterPro" id="IPR050638">
    <property type="entry name" value="AA-Vitamin_Transporters"/>
</dbReference>
<dbReference type="EMBL" id="FRAJ01000005">
    <property type="protein sequence ID" value="SHJ90650.1"/>
    <property type="molecule type" value="Genomic_DNA"/>
</dbReference>
<evidence type="ECO:0000259" key="8">
    <source>
        <dbReference type="Pfam" id="PF00892"/>
    </source>
</evidence>
<dbReference type="GO" id="GO:0005886">
    <property type="term" value="C:plasma membrane"/>
    <property type="evidence" value="ECO:0007669"/>
    <property type="project" value="UniProtKB-SubCell"/>
</dbReference>
<evidence type="ECO:0000256" key="4">
    <source>
        <dbReference type="ARBA" id="ARBA00022692"/>
    </source>
</evidence>
<feature type="domain" description="EamA" evidence="8">
    <location>
        <begin position="10"/>
        <end position="141"/>
    </location>
</feature>
<feature type="transmembrane region" description="Helical" evidence="7">
    <location>
        <begin position="125"/>
        <end position="142"/>
    </location>
</feature>
<sequence length="306" mass="33892">MAEKEKYLPYLAGVGMSLIFGFSFLFTKEALSGIGPFHLLGFRFGIAALTLSLLKIFKIINVDYRGKGLHKLIAIALAQPVTYFIFEVFGIKMTTASESGMMIALIPVVVTVFAAIFLKEYPSKIQIIFVGLSVVGTIFIIIMKSSEIGSNISGIIVLLMAVLCASIFNILSRKYSAEFKPVEITFAMMWIGAIAFNFIAVLEHLLKGEITRYFEPLLNYKVLSSILYLGILSSVIAFFLVNYTLSKLEASRSAVFANLSSVVSIIAGVLIRHEPFYWYQFVGAVMILTGVWGTNYFGSKFHKKAL</sequence>
<feature type="transmembrane region" description="Helical" evidence="7">
    <location>
        <begin position="101"/>
        <end position="118"/>
    </location>
</feature>
<evidence type="ECO:0000256" key="3">
    <source>
        <dbReference type="ARBA" id="ARBA00022475"/>
    </source>
</evidence>
<keyword evidence="4 7" id="KW-0812">Transmembrane</keyword>
<comment type="subcellular location">
    <subcellularLocation>
        <location evidence="1">Cell membrane</location>
        <topology evidence="1">Multi-pass membrane protein</topology>
    </subcellularLocation>
</comment>
<feature type="transmembrane region" description="Helical" evidence="7">
    <location>
        <begin position="69"/>
        <end position="89"/>
    </location>
</feature>
<feature type="transmembrane region" description="Helical" evidence="7">
    <location>
        <begin position="148"/>
        <end position="172"/>
    </location>
</feature>
<dbReference type="PANTHER" id="PTHR32322">
    <property type="entry name" value="INNER MEMBRANE TRANSPORTER"/>
    <property type="match status" value="1"/>
</dbReference>
<feature type="transmembrane region" description="Helical" evidence="7">
    <location>
        <begin position="277"/>
        <end position="298"/>
    </location>
</feature>
<evidence type="ECO:0000256" key="1">
    <source>
        <dbReference type="ARBA" id="ARBA00004651"/>
    </source>
</evidence>
<feature type="domain" description="EamA" evidence="8">
    <location>
        <begin position="153"/>
        <end position="295"/>
    </location>
</feature>
<dbReference type="Pfam" id="PF00892">
    <property type="entry name" value="EamA"/>
    <property type="match status" value="2"/>
</dbReference>
<feature type="transmembrane region" description="Helical" evidence="7">
    <location>
        <begin position="7"/>
        <end position="26"/>
    </location>
</feature>
<evidence type="ECO:0000256" key="7">
    <source>
        <dbReference type="SAM" id="Phobius"/>
    </source>
</evidence>
<keyword evidence="3" id="KW-1003">Cell membrane</keyword>
<evidence type="ECO:0000256" key="6">
    <source>
        <dbReference type="ARBA" id="ARBA00023136"/>
    </source>
</evidence>
<evidence type="ECO:0000313" key="9">
    <source>
        <dbReference type="EMBL" id="SHJ90650.1"/>
    </source>
</evidence>
<keyword evidence="5 7" id="KW-1133">Transmembrane helix</keyword>
<dbReference type="InterPro" id="IPR000620">
    <property type="entry name" value="EamA_dom"/>
</dbReference>
<feature type="transmembrane region" description="Helical" evidence="7">
    <location>
        <begin position="38"/>
        <end position="57"/>
    </location>
</feature>
<evidence type="ECO:0000313" key="10">
    <source>
        <dbReference type="Proteomes" id="UP000184082"/>
    </source>
</evidence>
<name>A0A1M6N4N2_9FIRM</name>
<dbReference type="Proteomes" id="UP000184082">
    <property type="component" value="Unassembled WGS sequence"/>
</dbReference>